<evidence type="ECO:0008006" key="4">
    <source>
        <dbReference type="Google" id="ProtNLM"/>
    </source>
</evidence>
<feature type="region of interest" description="Disordered" evidence="1">
    <location>
        <begin position="859"/>
        <end position="904"/>
    </location>
</feature>
<gene>
    <name evidence="2" type="ORF">Tco_0725551</name>
</gene>
<feature type="region of interest" description="Disordered" evidence="1">
    <location>
        <begin position="265"/>
        <end position="285"/>
    </location>
</feature>
<evidence type="ECO:0000313" key="3">
    <source>
        <dbReference type="Proteomes" id="UP001151760"/>
    </source>
</evidence>
<feature type="compositionally biased region" description="Gly residues" evidence="1">
    <location>
        <begin position="724"/>
        <end position="737"/>
    </location>
</feature>
<dbReference type="EMBL" id="BQNB010010320">
    <property type="protein sequence ID" value="GJS75670.1"/>
    <property type="molecule type" value="Genomic_DNA"/>
</dbReference>
<feature type="compositionally biased region" description="Polar residues" evidence="1">
    <location>
        <begin position="893"/>
        <end position="904"/>
    </location>
</feature>
<name>A0ABQ4YFD3_9ASTR</name>
<dbReference type="Proteomes" id="UP001151760">
    <property type="component" value="Unassembled WGS sequence"/>
</dbReference>
<proteinExistence type="predicted"/>
<dbReference type="PANTHER" id="PTHR31973">
    <property type="entry name" value="POLYPROTEIN, PUTATIVE-RELATED"/>
    <property type="match status" value="1"/>
</dbReference>
<reference evidence="2" key="2">
    <citation type="submission" date="2022-01" db="EMBL/GenBank/DDBJ databases">
        <authorList>
            <person name="Yamashiro T."/>
            <person name="Shiraishi A."/>
            <person name="Satake H."/>
            <person name="Nakayama K."/>
        </authorList>
    </citation>
    <scope>NUCLEOTIDE SEQUENCE</scope>
</reference>
<evidence type="ECO:0000313" key="2">
    <source>
        <dbReference type="EMBL" id="GJS75670.1"/>
    </source>
</evidence>
<protein>
    <recommendedName>
        <fullName evidence="4">Transposase, MuDR, MULE transposase domain protein</fullName>
    </recommendedName>
</protein>
<evidence type="ECO:0000256" key="1">
    <source>
        <dbReference type="SAM" id="MobiDB-lite"/>
    </source>
</evidence>
<feature type="compositionally biased region" description="Basic residues" evidence="1">
    <location>
        <begin position="632"/>
        <end position="646"/>
    </location>
</feature>
<feature type="compositionally biased region" description="Gly residues" evidence="1">
    <location>
        <begin position="774"/>
        <end position="796"/>
    </location>
</feature>
<feature type="compositionally biased region" description="Low complexity" evidence="1">
    <location>
        <begin position="859"/>
        <end position="877"/>
    </location>
</feature>
<feature type="region of interest" description="Disordered" evidence="1">
    <location>
        <begin position="149"/>
        <end position="171"/>
    </location>
</feature>
<comment type="caution">
    <text evidence="2">The sequence shown here is derived from an EMBL/GenBank/DDBJ whole genome shotgun (WGS) entry which is preliminary data.</text>
</comment>
<sequence>MHSRSPLPTPKVSGTVDTLQYLRLAEHQEPSEGRRLPFLADLCINKLAPTPYFEIKAAYNSRYTLSLKKIGPLKKRYCNDFSVDEMVDWVEMEVETESVEVRISTTDKGKEKVNEDATEFYKSVDYLSPGEEELIELRNMMKANRKAKAKAKDNQDLGMNEPNAENSMPTNNVRGETFEEHDIYMNELLKSLKTADKDGLTEDPFIFVEKHVERYPMYDETTHWRLRKPKFKEYLTYYALENGFSLWYERSEEVRVVVKCGQRPPRLSDPEKGKQRKQTKYHSVSSDDLPTCHWRCYARWMNAEKTFQCISLADEHTCFRNFNFGAFVNYKWIAKIFGDKIRANPDIRLCDIADLVMKKYKCKVSPTQCTNAKKYALTKFYVCFVGLADGWKARCMKIIALDGCLLKSPNQGEKLTSIGRDENNHIYPVAWAVGLIEPVKDVMLNAEHRQCARHIYENFRKQYPGLEFRQLLWSASKASYPQLFNKIMDKIKSANPNAHKYLIDKNPKTWSKAFFEVDKGWKAIDNGFSECFNSVSVNVRHKPLLTMLEAIRVLVLERMNKMREISRKWNPGVCPNIKKRLEWLKKQQRVPESDVPAWFEIDMYFVAYNNYVKPGMNFWPDQSMYSTVLPPKPRKMPSRPKKKRVRAIGEGGSLTRISKLGSQGSCSNCKKPGHNKSSCKEPVVKQTPKPKGVPGRPKKNQSVDDSDDVDVVLKGQIRDEGASGSRGGATGSRGRGGAAMSRGGASGSRGGASVSRGVVGGSRGGSSVSCGASGSRGRGAGGSGDASGSRGRGADGSGDASGSRGRGGGGSKRKMCHLLEHKKDKVRRRLGLLALLNDEDQVEQIEDQAEIELTQLEQTQEQTQDQVQPQEQPQQAASRMPSASILQRKLGKQDNSQNTALNVE</sequence>
<reference evidence="2" key="1">
    <citation type="journal article" date="2022" name="Int. J. Mol. Sci.">
        <title>Draft Genome of Tanacetum Coccineum: Genomic Comparison of Closely Related Tanacetum-Family Plants.</title>
        <authorList>
            <person name="Yamashiro T."/>
            <person name="Shiraishi A."/>
            <person name="Nakayama K."/>
            <person name="Satake H."/>
        </authorList>
    </citation>
    <scope>NUCLEOTIDE SEQUENCE</scope>
</reference>
<keyword evidence="3" id="KW-1185">Reference proteome</keyword>
<organism evidence="2 3">
    <name type="scientific">Tanacetum coccineum</name>
    <dbReference type="NCBI Taxonomy" id="301880"/>
    <lineage>
        <taxon>Eukaryota</taxon>
        <taxon>Viridiplantae</taxon>
        <taxon>Streptophyta</taxon>
        <taxon>Embryophyta</taxon>
        <taxon>Tracheophyta</taxon>
        <taxon>Spermatophyta</taxon>
        <taxon>Magnoliopsida</taxon>
        <taxon>eudicotyledons</taxon>
        <taxon>Gunneridae</taxon>
        <taxon>Pentapetalae</taxon>
        <taxon>asterids</taxon>
        <taxon>campanulids</taxon>
        <taxon>Asterales</taxon>
        <taxon>Asteraceae</taxon>
        <taxon>Asteroideae</taxon>
        <taxon>Anthemideae</taxon>
        <taxon>Anthemidinae</taxon>
        <taxon>Tanacetum</taxon>
    </lineage>
</organism>
<accession>A0ABQ4YFD3</accession>
<dbReference type="PANTHER" id="PTHR31973:SF189">
    <property type="entry name" value="TRANSPOSASE, MUDR, PLANT, MULE TRANSPOSASE DOMAIN PROTEIN-RELATED"/>
    <property type="match status" value="1"/>
</dbReference>
<feature type="region of interest" description="Disordered" evidence="1">
    <location>
        <begin position="629"/>
        <end position="817"/>
    </location>
</feature>